<reference evidence="1 2" key="1">
    <citation type="journal article" date="2004" name="Nat. Biotechnol.">
        <title>The genome sequence of the capnophilic rumen bacterium Mannheimia succiniciproducens.</title>
        <authorList>
            <person name="Hong S.H."/>
            <person name="Kim J.S."/>
            <person name="Lee S.Y."/>
            <person name="In Y.H."/>
            <person name="Choi S.S."/>
            <person name="Rih J.-K."/>
            <person name="Kim C.H."/>
            <person name="Jeong H."/>
            <person name="Hur C.G."/>
            <person name="Kim J.J."/>
        </authorList>
    </citation>
    <scope>NUCLEOTIDE SEQUENCE [LARGE SCALE GENOMIC DNA]</scope>
    <source>
        <strain evidence="2">KCTC 0769BP / MBEL55E</strain>
    </source>
</reference>
<dbReference type="KEGG" id="msu:MS1960"/>
<dbReference type="Proteomes" id="UP000000607">
    <property type="component" value="Chromosome"/>
</dbReference>
<dbReference type="Pfam" id="PF03889">
    <property type="entry name" value="ArfA"/>
    <property type="match status" value="1"/>
</dbReference>
<dbReference type="eggNOG" id="COG3036">
    <property type="taxonomic scope" value="Bacteria"/>
</dbReference>
<evidence type="ECO:0000313" key="1">
    <source>
        <dbReference type="EMBL" id="AAU38567.1"/>
    </source>
</evidence>
<proteinExistence type="predicted"/>
<name>Q65R43_MANSM</name>
<dbReference type="EMBL" id="AE016827">
    <property type="protein sequence ID" value="AAU38567.1"/>
    <property type="molecule type" value="Genomic_DNA"/>
</dbReference>
<evidence type="ECO:0000313" key="2">
    <source>
        <dbReference type="Proteomes" id="UP000000607"/>
    </source>
</evidence>
<dbReference type="GO" id="GO:0072344">
    <property type="term" value="P:rescue of stalled ribosome"/>
    <property type="evidence" value="ECO:0007669"/>
    <property type="project" value="InterPro"/>
</dbReference>
<dbReference type="STRING" id="221988.MS1960"/>
<gene>
    <name evidence="1" type="ordered locus">MS1960</name>
</gene>
<sequence length="101" mass="11570">MLSDVFYDPEEIMAKKTNQVPIAENSQTAYLHNRGTIQDNAVKALLRTPLFRSRIEKKLKGKGSYQRKAKHAGRYFEKPDDKSFGYKSFIIGFLLGPAYLL</sequence>
<organism evidence="1 2">
    <name type="scientific">Mannheimia succiniciproducens (strain KCTC 0769BP / MBEL55E)</name>
    <dbReference type="NCBI Taxonomy" id="221988"/>
    <lineage>
        <taxon>Bacteria</taxon>
        <taxon>Pseudomonadati</taxon>
        <taxon>Pseudomonadota</taxon>
        <taxon>Gammaproteobacteria</taxon>
        <taxon>Pasteurellales</taxon>
        <taxon>Pasteurellaceae</taxon>
        <taxon>Basfia</taxon>
    </lineage>
</organism>
<dbReference type="InterPro" id="IPR005589">
    <property type="entry name" value="ArfA"/>
</dbReference>
<keyword evidence="2" id="KW-1185">Reference proteome</keyword>
<dbReference type="AlphaFoldDB" id="Q65R43"/>
<dbReference type="HOGENOM" id="CLU_170842_1_1_6"/>
<protein>
    <recommendedName>
        <fullName evidence="3">Alternative ribosome-rescue factor A</fullName>
    </recommendedName>
</protein>
<evidence type="ECO:0008006" key="3">
    <source>
        <dbReference type="Google" id="ProtNLM"/>
    </source>
</evidence>
<accession>Q65R43</accession>